<dbReference type="InterPro" id="IPR005195">
    <property type="entry name" value="Glyco_hydro_65_M"/>
</dbReference>
<keyword evidence="3" id="KW-0808">Transferase</keyword>
<dbReference type="Pfam" id="PF03636">
    <property type="entry name" value="Glyco_hydro_65N"/>
    <property type="match status" value="1"/>
</dbReference>
<dbReference type="GO" id="GO:0016757">
    <property type="term" value="F:glycosyltransferase activity"/>
    <property type="evidence" value="ECO:0007669"/>
    <property type="project" value="UniProtKB-KW"/>
</dbReference>
<dbReference type="InterPro" id="IPR005196">
    <property type="entry name" value="Glyco_hydro_65_N"/>
</dbReference>
<keyword evidence="10" id="KW-1185">Reference proteome</keyword>
<dbReference type="GO" id="GO:0030246">
    <property type="term" value="F:carbohydrate binding"/>
    <property type="evidence" value="ECO:0007669"/>
    <property type="project" value="InterPro"/>
</dbReference>
<evidence type="ECO:0000313" key="10">
    <source>
        <dbReference type="Proteomes" id="UP000239724"/>
    </source>
</evidence>
<dbReference type="RefSeq" id="WP_104516957.1">
    <property type="nucleotide sequence ID" value="NZ_NHRY01000030.1"/>
</dbReference>
<feature type="active site" description="Proton donor" evidence="4">
    <location>
        <position position="473"/>
    </location>
</feature>
<dbReference type="Pfam" id="PF03633">
    <property type="entry name" value="Glyco_hydro_65C"/>
    <property type="match status" value="1"/>
</dbReference>
<evidence type="ECO:0000256" key="1">
    <source>
        <dbReference type="ARBA" id="ARBA00006768"/>
    </source>
</evidence>
<dbReference type="PANTHER" id="PTHR11051:SF8">
    <property type="entry name" value="PROTEIN-GLUCOSYLGALACTOSYLHYDROXYLYSINE GLUCOSIDASE"/>
    <property type="match status" value="1"/>
</dbReference>
<dbReference type="InterPro" id="IPR012341">
    <property type="entry name" value="6hp_glycosidase-like_sf"/>
</dbReference>
<proteinExistence type="inferred from homology"/>
<sequence length="758" mass="83267">MDNLTQPTADSAWTLVSKGYDPLREAIIESRFAISNGFLGLRGGRTITRGTRWVVPPRTYVAGLFDTPGTDGAVPELMPAANWLAVRVLIAGQPLVYHPGDVSLYHMSLDMRRGVLFSEGHHARAGGHDVHVRNQRLVSLGDRSLGLQVIGFDIRSGDGDVTLEAWFEGTELGLVPEHVTEDLGLWRTQHSGKRLAMAASASLQIDGRVCPPVSRGPLTWSWTWTLRPGQAVSFQRMVSVVRSDSATIDPGPEARKRLSQAHHLGWHGVRAAHDAAWAERWQSSDVEIAGDAAAQQALRFAIYHLNSAANPHDERVSIGARALTGEEYRGHVFWDTEIYLLPFYTLTWPEAARAMLMYRYHTLDAARGKAVRMGWRGALYAWESADTGEETTPDYVVTVDNQVVEVLCGKQEQHISADVAYAVWQYWQATGDDAFLRDAGAEIILETARFWASRAQPDADGRHHIRGVIGPDEYHEHIDDNAYTNVMARWNIRRALDCAALLAERWPEAWAALCGRLGFNETELRQWRAVADTLVDGFDPATGLYEQFAGYFGLEDIDLTAYAGRSVPMDMVLGRARTQQSQVVKQADVVALLALLPDAFPGDTAVRNFRHYEPRCSHGSSLSPALHGMVAARLGETGKALAFFRQASQIDLGDVHVATDRGIHIAAQGGLWMLVVMGFAGVSWDADALSVDPRVPDGWSGFSFTVQWRGRSVALRFDAAEQVLEATLVSGETMTLAAAGAAHELRADAALRIPAGRG</sequence>
<evidence type="ECO:0000256" key="5">
    <source>
        <dbReference type="PIRSR" id="PIRSR036289-51"/>
    </source>
</evidence>
<protein>
    <submittedName>
        <fullName evidence="9">Family 65 glycosyl hydrolase</fullName>
    </submittedName>
</protein>
<comment type="caution">
    <text evidence="9">The sequence shown here is derived from an EMBL/GenBank/DDBJ whole genome shotgun (WGS) entry which is preliminary data.</text>
</comment>
<dbReference type="Gene3D" id="2.60.420.10">
    <property type="entry name" value="Maltose phosphorylase, domain 3"/>
    <property type="match status" value="1"/>
</dbReference>
<dbReference type="GO" id="GO:0004553">
    <property type="term" value="F:hydrolase activity, hydrolyzing O-glycosyl compounds"/>
    <property type="evidence" value="ECO:0007669"/>
    <property type="project" value="TreeGrafter"/>
</dbReference>
<evidence type="ECO:0000259" key="8">
    <source>
        <dbReference type="Pfam" id="PF03636"/>
    </source>
</evidence>
<feature type="binding site" evidence="5">
    <location>
        <begin position="585"/>
        <end position="586"/>
    </location>
    <ligand>
        <name>substrate</name>
    </ligand>
</feature>
<dbReference type="Proteomes" id="UP000239724">
    <property type="component" value="Unassembled WGS sequence"/>
</dbReference>
<keyword evidence="2" id="KW-0328">Glycosyltransferase</keyword>
<feature type="binding site" evidence="5">
    <location>
        <begin position="334"/>
        <end position="335"/>
    </location>
    <ligand>
        <name>substrate</name>
    </ligand>
</feature>
<dbReference type="InterPro" id="IPR011013">
    <property type="entry name" value="Gal_mutarotase_sf_dom"/>
</dbReference>
<name>A0A2S6NP53_RHOGL</name>
<dbReference type="Gene3D" id="2.70.98.40">
    <property type="entry name" value="Glycoside hydrolase, family 65, N-terminal domain"/>
    <property type="match status" value="1"/>
</dbReference>
<dbReference type="Pfam" id="PF03632">
    <property type="entry name" value="Glyco_hydro_65m"/>
    <property type="match status" value="1"/>
</dbReference>
<keyword evidence="9" id="KW-0378">Hydrolase</keyword>
<gene>
    <name evidence="9" type="ORF">CCS01_00875</name>
</gene>
<evidence type="ECO:0000259" key="7">
    <source>
        <dbReference type="Pfam" id="PF03633"/>
    </source>
</evidence>
<evidence type="ECO:0000256" key="2">
    <source>
        <dbReference type="ARBA" id="ARBA00022676"/>
    </source>
</evidence>
<dbReference type="GO" id="GO:0005975">
    <property type="term" value="P:carbohydrate metabolic process"/>
    <property type="evidence" value="ECO:0007669"/>
    <property type="project" value="InterPro"/>
</dbReference>
<feature type="domain" description="Glycoside hydrolase family 65 central catalytic" evidence="6">
    <location>
        <begin position="299"/>
        <end position="673"/>
    </location>
</feature>
<feature type="domain" description="Glycoside hydrolase family 65 N-terminal" evidence="8">
    <location>
        <begin position="17"/>
        <end position="243"/>
    </location>
</feature>
<evidence type="ECO:0000313" key="9">
    <source>
        <dbReference type="EMBL" id="PPQ39803.1"/>
    </source>
</evidence>
<dbReference type="SUPFAM" id="SSF74650">
    <property type="entry name" value="Galactose mutarotase-like"/>
    <property type="match status" value="1"/>
</dbReference>
<organism evidence="9 10">
    <name type="scientific">Rhodopila globiformis</name>
    <name type="common">Rhodopseudomonas globiformis</name>
    <dbReference type="NCBI Taxonomy" id="1071"/>
    <lineage>
        <taxon>Bacteria</taxon>
        <taxon>Pseudomonadati</taxon>
        <taxon>Pseudomonadota</taxon>
        <taxon>Alphaproteobacteria</taxon>
        <taxon>Acetobacterales</taxon>
        <taxon>Acetobacteraceae</taxon>
        <taxon>Rhodopila</taxon>
    </lineage>
</organism>
<comment type="similarity">
    <text evidence="1">Belongs to the glycosyl hydrolase 65 family.</text>
</comment>
<dbReference type="InterPro" id="IPR005194">
    <property type="entry name" value="Glyco_hydro_65_C"/>
</dbReference>
<dbReference type="InterPro" id="IPR008928">
    <property type="entry name" value="6-hairpin_glycosidase_sf"/>
</dbReference>
<feature type="domain" description="Glycoside hydrolase family 65 C-terminal" evidence="7">
    <location>
        <begin position="684"/>
        <end position="745"/>
    </location>
</feature>
<dbReference type="AlphaFoldDB" id="A0A2S6NP53"/>
<dbReference type="InterPro" id="IPR037018">
    <property type="entry name" value="GH65_N"/>
</dbReference>
<accession>A0A2S6NP53</accession>
<evidence type="ECO:0000259" key="6">
    <source>
        <dbReference type="Pfam" id="PF03632"/>
    </source>
</evidence>
<evidence type="ECO:0000256" key="4">
    <source>
        <dbReference type="PIRSR" id="PIRSR036289-50"/>
    </source>
</evidence>
<reference evidence="9 10" key="1">
    <citation type="journal article" date="2018" name="Arch. Microbiol.">
        <title>New insights into the metabolic potential of the phototrophic purple bacterium Rhodopila globiformis DSM 161(T) from its draft genome sequence and evidence for a vanadium-dependent nitrogenase.</title>
        <authorList>
            <person name="Imhoff J.F."/>
            <person name="Rahn T."/>
            <person name="Kunzel S."/>
            <person name="Neulinger S.C."/>
        </authorList>
    </citation>
    <scope>NUCLEOTIDE SEQUENCE [LARGE SCALE GENOMIC DNA]</scope>
    <source>
        <strain evidence="9 10">DSM 161</strain>
    </source>
</reference>
<dbReference type="PIRSF" id="PIRSF036289">
    <property type="entry name" value="Glycosyl_hydrolase_malt_phosph"/>
    <property type="match status" value="1"/>
</dbReference>
<dbReference type="SUPFAM" id="SSF48208">
    <property type="entry name" value="Six-hairpin glycosidases"/>
    <property type="match status" value="1"/>
</dbReference>
<dbReference type="EMBL" id="NHRY01000030">
    <property type="protein sequence ID" value="PPQ39803.1"/>
    <property type="molecule type" value="Genomic_DNA"/>
</dbReference>
<dbReference type="OrthoDB" id="414934at2"/>
<evidence type="ECO:0000256" key="3">
    <source>
        <dbReference type="ARBA" id="ARBA00022679"/>
    </source>
</evidence>
<dbReference type="PANTHER" id="PTHR11051">
    <property type="entry name" value="GLYCOSYL HYDROLASE-RELATED"/>
    <property type="match status" value="1"/>
</dbReference>
<dbReference type="InterPro" id="IPR017045">
    <property type="entry name" value="Malt_Pase/Glycosyl_Hdrlase"/>
</dbReference>
<dbReference type="Gene3D" id="1.50.10.10">
    <property type="match status" value="1"/>
</dbReference>